<dbReference type="Proteomes" id="UP001165082">
    <property type="component" value="Unassembled WGS sequence"/>
</dbReference>
<dbReference type="Gene3D" id="3.40.50.300">
    <property type="entry name" value="P-loop containing nucleotide triphosphate hydrolases"/>
    <property type="match status" value="1"/>
</dbReference>
<dbReference type="OrthoDB" id="15417at2759"/>
<dbReference type="InterPro" id="IPR027417">
    <property type="entry name" value="P-loop_NTPase"/>
</dbReference>
<dbReference type="EMBL" id="BRXZ01000615">
    <property type="protein sequence ID" value="GMH48793.1"/>
    <property type="molecule type" value="Genomic_DNA"/>
</dbReference>
<name>A0A9W7DS67_9STRA</name>
<reference evidence="3" key="1">
    <citation type="submission" date="2022-07" db="EMBL/GenBank/DDBJ databases">
        <title>Genome analysis of Parmales, a sister group of diatoms, reveals the evolutionary specialization of diatoms from phago-mixotrophs to photoautotrophs.</title>
        <authorList>
            <person name="Ban H."/>
            <person name="Sato S."/>
            <person name="Yoshikawa S."/>
            <person name="Kazumasa Y."/>
            <person name="Nakamura Y."/>
            <person name="Ichinomiya M."/>
            <person name="Saitoh K."/>
            <person name="Sato N."/>
            <person name="Blanc-Mathieu R."/>
            <person name="Endo H."/>
            <person name="Kuwata A."/>
            <person name="Ogata H."/>
        </authorList>
    </citation>
    <scope>NUCLEOTIDE SEQUENCE</scope>
</reference>
<proteinExistence type="predicted"/>
<dbReference type="Pfam" id="PF13521">
    <property type="entry name" value="AAA_28"/>
    <property type="match status" value="1"/>
</dbReference>
<dbReference type="AlphaFoldDB" id="A0A9W7DS67"/>
<keyword evidence="4" id="KW-1185">Reference proteome</keyword>
<evidence type="ECO:0000313" key="4">
    <source>
        <dbReference type="Proteomes" id="UP001165082"/>
    </source>
</evidence>
<feature type="domain" description="NadR/Ttd14 AAA" evidence="2">
    <location>
        <begin position="4"/>
        <end position="107"/>
    </location>
</feature>
<organism evidence="3 4">
    <name type="scientific">Triparma retinervis</name>
    <dbReference type="NCBI Taxonomy" id="2557542"/>
    <lineage>
        <taxon>Eukaryota</taxon>
        <taxon>Sar</taxon>
        <taxon>Stramenopiles</taxon>
        <taxon>Ochrophyta</taxon>
        <taxon>Bolidophyceae</taxon>
        <taxon>Parmales</taxon>
        <taxon>Triparmaceae</taxon>
        <taxon>Triparma</taxon>
    </lineage>
</organism>
<dbReference type="SUPFAM" id="SSF52540">
    <property type="entry name" value="P-loop containing nucleoside triphosphate hydrolases"/>
    <property type="match status" value="1"/>
</dbReference>
<protein>
    <recommendedName>
        <fullName evidence="2">NadR/Ttd14 AAA domain-containing protein</fullName>
    </recommendedName>
</protein>
<comment type="caution">
    <text evidence="3">The sequence shown here is derived from an EMBL/GenBank/DDBJ whole genome shotgun (WGS) entry which is preliminary data.</text>
</comment>
<accession>A0A9W7DS67</accession>
<evidence type="ECO:0000256" key="1">
    <source>
        <dbReference type="SAM" id="MobiDB-lite"/>
    </source>
</evidence>
<evidence type="ECO:0000313" key="3">
    <source>
        <dbReference type="EMBL" id="GMH48793.1"/>
    </source>
</evidence>
<evidence type="ECO:0000259" key="2">
    <source>
        <dbReference type="Pfam" id="PF13521"/>
    </source>
</evidence>
<feature type="region of interest" description="Disordered" evidence="1">
    <location>
        <begin position="196"/>
        <end position="219"/>
    </location>
</feature>
<sequence>MIVICLEGCHGCGKSTLSTLFSSSGYKTLDEAFMDMPTLRGMRNQTVLMESIWVGNWFQRLFELGESEGGDEEEVYIADRSPFSAVCYAGEKGGLMEPVIRAQIEEVREASGIEVYSVHLKVEEETLWGRIQERLKREPGRCGLGEGSRGHMDKINGWYEGFDWDLTVDNTAPLVGTPLMISSPSTACMTEKYPTSISSPHLITPSPPNTEPTSSKEPT</sequence>
<dbReference type="InterPro" id="IPR038727">
    <property type="entry name" value="NadR/Ttd14_AAA_dom"/>
</dbReference>
<gene>
    <name evidence="3" type="ORF">TrRE_jg3117</name>
</gene>